<reference evidence="1 2" key="2">
    <citation type="submission" date="2018-08" db="EMBL/GenBank/DDBJ databases">
        <authorList>
            <person name="Laetsch R D."/>
            <person name="Stevens L."/>
            <person name="Kumar S."/>
            <person name="Blaxter L. M."/>
        </authorList>
    </citation>
    <scope>NUCLEOTIDE SEQUENCE [LARGE SCALE GENOMIC DNA]</scope>
</reference>
<gene>
    <name evidence="1" type="ORF">NOO_LOCUS2487</name>
</gene>
<evidence type="ECO:0000313" key="1">
    <source>
        <dbReference type="EMBL" id="VDK66401.1"/>
    </source>
</evidence>
<dbReference type="Proteomes" id="UP000271087">
    <property type="component" value="Unassembled WGS sequence"/>
</dbReference>
<dbReference type="EMBL" id="UYRW01000394">
    <property type="protein sequence ID" value="VDK66401.1"/>
    <property type="molecule type" value="Genomic_DNA"/>
</dbReference>
<dbReference type="WBParaSite" id="nOo.2.0.1.t02487-RA">
    <property type="protein sequence ID" value="nOo.2.0.1.t02487-RA"/>
    <property type="gene ID" value="nOo.2.0.1.g02487"/>
</dbReference>
<evidence type="ECO:0000313" key="3">
    <source>
        <dbReference type="WBParaSite" id="nOo.2.0.1.t02487-RA"/>
    </source>
</evidence>
<protein>
    <submittedName>
        <fullName evidence="3">CST complex subunit CTC1</fullName>
    </submittedName>
</protein>
<dbReference type="OrthoDB" id="5795091at2759"/>
<accession>A0A182E3D2</accession>
<keyword evidence="2" id="KW-1185">Reference proteome</keyword>
<name>A0A182E3D2_ONCOC</name>
<evidence type="ECO:0000313" key="2">
    <source>
        <dbReference type="Proteomes" id="UP000271087"/>
    </source>
</evidence>
<dbReference type="AlphaFoldDB" id="A0A182E3D2"/>
<organism evidence="3">
    <name type="scientific">Onchocerca ochengi</name>
    <name type="common">Filarial nematode worm</name>
    <dbReference type="NCBI Taxonomy" id="42157"/>
    <lineage>
        <taxon>Eukaryota</taxon>
        <taxon>Metazoa</taxon>
        <taxon>Ecdysozoa</taxon>
        <taxon>Nematoda</taxon>
        <taxon>Chromadorea</taxon>
        <taxon>Rhabditida</taxon>
        <taxon>Spirurina</taxon>
        <taxon>Spiruromorpha</taxon>
        <taxon>Filarioidea</taxon>
        <taxon>Onchocercidae</taxon>
        <taxon>Onchocerca</taxon>
    </lineage>
</organism>
<sequence length="551" mass="62812">MKLTGFSLVLLRKQDLPEDPENSKFLRLIRWTDLPEPDLPVFLKIEEEVNCLVKGCIVAQWEAGRLTARIFSPTLFSGHLSRALISRCVPFDGWMLYKGLVTRSKSEFLYIWSKSFGGEAILDKKLVPMSERMPSLGDWLVFTIKAGSNFVDDFTEIPDLLPTKVNEHGDVTVKTRISFRSNDASGCNLLAHSNDLGIIGIFRNFPNLNESYDYDVWVERIPQALSNVENLCKTPWYIGEELPEQVVKTSLERFSSIHSLSSGFNPSMILPNSSFENSCSGVTRTRNSVSSSDIDFDELQEHNRICERSLSMQSYFTEQQFLDSQPSTSTEEIEEEKIKKDKAIVGLVTSSFNGKAFVWSSALGKGIISLYFGEQIRHGDWIKFIPSFMNDVCLQEHDESGQCRYTAKDWFIVSPLYPTRSYKTVVSVQVKLFVPKSSSNLWAEFFGTVHDSLGRIAEFGSLNYVLGRCLLVWIMEMKSDDGSTKWVVHKVLKLLENKESVPRLESVSFAADALRYMNEDLRIHNAMKKVDWNLVEQLREPHLLSDNILKH</sequence>
<proteinExistence type="predicted"/>
<reference evidence="3" key="1">
    <citation type="submission" date="2016-06" db="UniProtKB">
        <authorList>
            <consortium name="WormBaseParasite"/>
        </authorList>
    </citation>
    <scope>IDENTIFICATION</scope>
</reference>